<dbReference type="Gene3D" id="3.40.50.2300">
    <property type="match status" value="2"/>
</dbReference>
<reference evidence="5 6" key="1">
    <citation type="journal article" date="2013" name="Appl. Environ. Microbiol.">
        <title>The Carbohydrate Metabolism Signature of Lactococcus lactis Strain A12 Reveals Its Sourdough Ecosystem Origin.</title>
        <authorList>
            <person name="Passerini D."/>
            <person name="Coddeville M."/>
            <person name="Le Bourgeois P."/>
            <person name="Loubiere P."/>
            <person name="Ritzenthaler P."/>
            <person name="Fontagne-Faucher C."/>
            <person name="Daveran-Mingot M.L."/>
            <person name="Cocaign-Bousquet M."/>
        </authorList>
    </citation>
    <scope>NUCLEOTIDE SEQUENCE [LARGE SCALE GENOMIC DNA]</scope>
    <source>
        <strain evidence="5 6">A12</strain>
    </source>
</reference>
<dbReference type="SUPFAM" id="SSF47413">
    <property type="entry name" value="lambda repressor-like DNA-binding domains"/>
    <property type="match status" value="1"/>
</dbReference>
<dbReference type="InterPro" id="IPR046335">
    <property type="entry name" value="LacI/GalR-like_sensor"/>
</dbReference>
<dbReference type="PROSITE" id="PS00356">
    <property type="entry name" value="HTH_LACI_1"/>
    <property type="match status" value="1"/>
</dbReference>
<dbReference type="Pfam" id="PF00356">
    <property type="entry name" value="LacI"/>
    <property type="match status" value="1"/>
</dbReference>
<dbReference type="GO" id="GO:0003700">
    <property type="term" value="F:DNA-binding transcription factor activity"/>
    <property type="evidence" value="ECO:0007669"/>
    <property type="project" value="TreeGrafter"/>
</dbReference>
<dbReference type="GO" id="GO:0000976">
    <property type="term" value="F:transcription cis-regulatory region binding"/>
    <property type="evidence" value="ECO:0007669"/>
    <property type="project" value="TreeGrafter"/>
</dbReference>
<dbReference type="PROSITE" id="PS50932">
    <property type="entry name" value="HTH_LACI_2"/>
    <property type="match status" value="1"/>
</dbReference>
<evidence type="ECO:0000256" key="1">
    <source>
        <dbReference type="ARBA" id="ARBA00023015"/>
    </source>
</evidence>
<sequence length="350" mass="38996">MKLADIAKMANVSKSTASLVLNGKPGVSDAKRAEILKLLEDSNYVRLRQPAQAKTPTNSPKVRFAAGTNENVVSLDYQQPFFNELIAYISSEINAAGLSLLMSIFPKDSLLEDIKNAELEEPSLGIILLGTNLTSALLRPISEAFENLVIIDTESSGIDCNTVTMNNFLGSFTAANYLLDLGHQKIGYIKGRPRINNFFDRRRGFVAALNERDIDVEHLTVFQMRGMQLFAAEQHLEALLYFAKSVTAIFCENDYIALSLIKLLQQNEISVPDDVSVIGFDDIHESWVITPELTTVHVPLREIANETVRLLHSKIESSGNKQAKKQIFLNPELIVRNSVKNLRHANKKIN</sequence>
<dbReference type="InterPro" id="IPR000843">
    <property type="entry name" value="HTH_LacI"/>
</dbReference>
<evidence type="ECO:0000259" key="4">
    <source>
        <dbReference type="PROSITE" id="PS50932"/>
    </source>
</evidence>
<dbReference type="EMBL" id="CBLU010000005">
    <property type="protein sequence ID" value="CDG03776.1"/>
    <property type="molecule type" value="Genomic_DNA"/>
</dbReference>
<dbReference type="SUPFAM" id="SSF53822">
    <property type="entry name" value="Periplasmic binding protein-like I"/>
    <property type="match status" value="1"/>
</dbReference>
<dbReference type="CDD" id="cd01392">
    <property type="entry name" value="HTH_LacI"/>
    <property type="match status" value="1"/>
</dbReference>
<dbReference type="Pfam" id="PF13377">
    <property type="entry name" value="Peripla_BP_3"/>
    <property type="match status" value="1"/>
</dbReference>
<accession>S6FER7</accession>
<dbReference type="Proteomes" id="UP000015361">
    <property type="component" value="Unassembled WGS sequence"/>
</dbReference>
<dbReference type="Gene3D" id="1.10.260.40">
    <property type="entry name" value="lambda repressor-like DNA-binding domains"/>
    <property type="match status" value="1"/>
</dbReference>
<keyword evidence="1" id="KW-0805">Transcription regulation</keyword>
<organism evidence="5 6">
    <name type="scientific">Lactococcus lactis subsp. lactis A12</name>
    <dbReference type="NCBI Taxonomy" id="1137134"/>
    <lineage>
        <taxon>Bacteria</taxon>
        <taxon>Bacillati</taxon>
        <taxon>Bacillota</taxon>
        <taxon>Bacilli</taxon>
        <taxon>Lactobacillales</taxon>
        <taxon>Streptococcaceae</taxon>
        <taxon>Lactococcus</taxon>
    </lineage>
</organism>
<evidence type="ECO:0000256" key="2">
    <source>
        <dbReference type="ARBA" id="ARBA00023125"/>
    </source>
</evidence>
<keyword evidence="2" id="KW-0238">DNA-binding</keyword>
<dbReference type="PANTHER" id="PTHR30146:SF150">
    <property type="entry name" value="ARABINOSE METABOLISM TRANSCRIPTIONAL REPRESSOR"/>
    <property type="match status" value="1"/>
</dbReference>
<dbReference type="RefSeq" id="WP_021721995.1">
    <property type="nucleotide sequence ID" value="NZ_CBLU010000005.1"/>
</dbReference>
<gene>
    <name evidence="5" type="primary">LMRG_00491</name>
    <name evidence="5" type="ORF">O9U_11510</name>
</gene>
<dbReference type="InterPro" id="IPR028082">
    <property type="entry name" value="Peripla_BP_I"/>
</dbReference>
<evidence type="ECO:0000313" key="5">
    <source>
        <dbReference type="EMBL" id="CDG03776.1"/>
    </source>
</evidence>
<protein>
    <recommendedName>
        <fullName evidence="4">HTH lacI-type domain-containing protein</fullName>
    </recommendedName>
</protein>
<dbReference type="PANTHER" id="PTHR30146">
    <property type="entry name" value="LACI-RELATED TRANSCRIPTIONAL REPRESSOR"/>
    <property type="match status" value="1"/>
</dbReference>
<evidence type="ECO:0000256" key="3">
    <source>
        <dbReference type="ARBA" id="ARBA00023163"/>
    </source>
</evidence>
<name>S6FER7_LACLL</name>
<dbReference type="InterPro" id="IPR010982">
    <property type="entry name" value="Lambda_DNA-bd_dom_sf"/>
</dbReference>
<dbReference type="AlphaFoldDB" id="S6FER7"/>
<comment type="caution">
    <text evidence="5">The sequence shown here is derived from an EMBL/GenBank/DDBJ whole genome shotgun (WGS) entry which is preliminary data.</text>
</comment>
<keyword evidence="3" id="KW-0804">Transcription</keyword>
<feature type="domain" description="HTH lacI-type" evidence="4">
    <location>
        <begin position="1"/>
        <end position="55"/>
    </location>
</feature>
<proteinExistence type="predicted"/>
<evidence type="ECO:0000313" key="6">
    <source>
        <dbReference type="Proteomes" id="UP000015361"/>
    </source>
</evidence>
<dbReference type="SMART" id="SM00354">
    <property type="entry name" value="HTH_LACI"/>
    <property type="match status" value="1"/>
</dbReference>